<accession>A0A1X9MI73</accession>
<reference evidence="2 3" key="1">
    <citation type="submission" date="2017-04" db="EMBL/GenBank/DDBJ databases">
        <title>Bacillus krulwichiae AM31D Genome sequencing and assembly.</title>
        <authorList>
            <person name="Krulwich T.A."/>
            <person name="Anastor L."/>
            <person name="Ehrlich R."/>
            <person name="Ehrlich G.D."/>
            <person name="Janto B."/>
        </authorList>
    </citation>
    <scope>NUCLEOTIDE SEQUENCE [LARGE SCALE GENOMIC DNA]</scope>
    <source>
        <strain evidence="2 3">AM31D</strain>
    </source>
</reference>
<dbReference type="KEGG" id="bkw:BkAM31D_22590"/>
<protein>
    <submittedName>
        <fullName evidence="2">Transposase IS200 like protein</fullName>
    </submittedName>
</protein>
<dbReference type="EMBL" id="CP020814">
    <property type="protein sequence ID" value="ARK32424.1"/>
    <property type="molecule type" value="Genomic_DNA"/>
</dbReference>
<dbReference type="GO" id="GO:0004803">
    <property type="term" value="F:transposase activity"/>
    <property type="evidence" value="ECO:0007669"/>
    <property type="project" value="InterPro"/>
</dbReference>
<sequence length="258" mass="30416">MPRKARVKSKTGIYHIMWRGAGGQDIFHDDEDRLKYLDTVLKYKQKVDISVYAWCLMSNHVHLLLREGNEDISITMKRMAVSFASYFNWKYRVRGHLFQDRFRSENVETAQYLKTVVRYIHQNPLKAGMVDQVDGWRWSSCRGYYGKTVYPLGLLDDELVLGMFSNEGKVKRERFKEFNEERNDDKFFDEPIFKRRLTDEEARSEIRKILGDVDIPQVKSLPREKRNDLLRKVKQINGVSQRQAARILGVSPSLVFKA</sequence>
<organism evidence="2 3">
    <name type="scientific">Halalkalibacter krulwichiae</name>
    <dbReference type="NCBI Taxonomy" id="199441"/>
    <lineage>
        <taxon>Bacteria</taxon>
        <taxon>Bacillati</taxon>
        <taxon>Bacillota</taxon>
        <taxon>Bacilli</taxon>
        <taxon>Bacillales</taxon>
        <taxon>Bacillaceae</taxon>
        <taxon>Halalkalibacter</taxon>
    </lineage>
</organism>
<gene>
    <name evidence="2" type="ORF">BkAM31D_22590</name>
</gene>
<name>A0A1X9MI73_9BACI</name>
<keyword evidence="3" id="KW-1185">Reference proteome</keyword>
<dbReference type="STRING" id="199441.BkAM31D_22590"/>
<dbReference type="GO" id="GO:0006313">
    <property type="term" value="P:DNA transposition"/>
    <property type="evidence" value="ECO:0007669"/>
    <property type="project" value="InterPro"/>
</dbReference>
<feature type="domain" description="Transposase IS200-like" evidence="1">
    <location>
        <begin position="9"/>
        <end position="123"/>
    </location>
</feature>
<dbReference type="InterPro" id="IPR002686">
    <property type="entry name" value="Transposase_17"/>
</dbReference>
<dbReference type="GO" id="GO:0003677">
    <property type="term" value="F:DNA binding"/>
    <property type="evidence" value="ECO:0007669"/>
    <property type="project" value="InterPro"/>
</dbReference>
<dbReference type="Proteomes" id="UP000193006">
    <property type="component" value="Chromosome"/>
</dbReference>
<dbReference type="PANTHER" id="PTHR34322">
    <property type="entry name" value="TRANSPOSASE, Y1_TNP DOMAIN-CONTAINING"/>
    <property type="match status" value="1"/>
</dbReference>
<dbReference type="SMART" id="SM01321">
    <property type="entry name" value="Y1_Tnp"/>
    <property type="match status" value="1"/>
</dbReference>
<dbReference type="Pfam" id="PF01797">
    <property type="entry name" value="Y1_Tnp"/>
    <property type="match status" value="1"/>
</dbReference>
<proteinExistence type="predicted"/>
<evidence type="ECO:0000313" key="3">
    <source>
        <dbReference type="Proteomes" id="UP000193006"/>
    </source>
</evidence>
<dbReference type="RefSeq" id="WP_066157421.1">
    <property type="nucleotide sequence ID" value="NZ_CP020814.1"/>
</dbReference>
<dbReference type="PANTHER" id="PTHR34322:SF2">
    <property type="entry name" value="TRANSPOSASE IS200-LIKE DOMAIN-CONTAINING PROTEIN"/>
    <property type="match status" value="1"/>
</dbReference>
<dbReference type="SUPFAM" id="SSF143422">
    <property type="entry name" value="Transposase IS200-like"/>
    <property type="match status" value="1"/>
</dbReference>
<evidence type="ECO:0000259" key="1">
    <source>
        <dbReference type="SMART" id="SM01321"/>
    </source>
</evidence>
<dbReference type="InterPro" id="IPR036515">
    <property type="entry name" value="Transposase_17_sf"/>
</dbReference>
<evidence type="ECO:0000313" key="2">
    <source>
        <dbReference type="EMBL" id="ARK32424.1"/>
    </source>
</evidence>
<dbReference type="AlphaFoldDB" id="A0A1X9MI73"/>
<dbReference type="Gene3D" id="3.30.70.1290">
    <property type="entry name" value="Transposase IS200-like"/>
    <property type="match status" value="1"/>
</dbReference>